<sequence length="140" mass="15875">MSKIDKKSGSCICGSVRITAINPSIKVGACHCGTCRKWGGGPFMEIDCGTDILFEGEEYITIFNSSIWAERGFCKKCGSHLFYRLKETQQHMLAVGLFDDQEELVFDNQVFIDRKPSFYSFSNKTKNLTEKQVFEMYGPL</sequence>
<gene>
    <name evidence="6" type="ORF">GCM10009332_23810</name>
</gene>
<organism evidence="6 7">
    <name type="scientific">Shewanella gelidii</name>
    <dbReference type="NCBI Taxonomy" id="1642821"/>
    <lineage>
        <taxon>Bacteria</taxon>
        <taxon>Pseudomonadati</taxon>
        <taxon>Pseudomonadota</taxon>
        <taxon>Gammaproteobacteria</taxon>
        <taxon>Alteromonadales</taxon>
        <taxon>Shewanellaceae</taxon>
        <taxon>Shewanella</taxon>
    </lineage>
</organism>
<dbReference type="Proteomes" id="UP000613743">
    <property type="component" value="Unassembled WGS sequence"/>
</dbReference>
<comment type="similarity">
    <text evidence="1">Belongs to the Gfa family.</text>
</comment>
<evidence type="ECO:0000256" key="3">
    <source>
        <dbReference type="ARBA" id="ARBA00022833"/>
    </source>
</evidence>
<dbReference type="GO" id="GO:0016846">
    <property type="term" value="F:carbon-sulfur lyase activity"/>
    <property type="evidence" value="ECO:0007669"/>
    <property type="project" value="InterPro"/>
</dbReference>
<dbReference type="EMBL" id="BMPZ01000006">
    <property type="protein sequence ID" value="GGI85745.1"/>
    <property type="molecule type" value="Genomic_DNA"/>
</dbReference>
<keyword evidence="2" id="KW-0479">Metal-binding</keyword>
<proteinExistence type="inferred from homology"/>
<evidence type="ECO:0000313" key="7">
    <source>
        <dbReference type="Proteomes" id="UP000613743"/>
    </source>
</evidence>
<dbReference type="SUPFAM" id="SSF51316">
    <property type="entry name" value="Mss4-like"/>
    <property type="match status" value="1"/>
</dbReference>
<evidence type="ECO:0000256" key="2">
    <source>
        <dbReference type="ARBA" id="ARBA00022723"/>
    </source>
</evidence>
<dbReference type="InterPro" id="IPR006913">
    <property type="entry name" value="CENP-V/GFA"/>
</dbReference>
<name>A0A917NCZ8_9GAMM</name>
<keyword evidence="4" id="KW-0456">Lyase</keyword>
<reference evidence="6" key="1">
    <citation type="journal article" date="2014" name="Int. J. Syst. Evol. Microbiol.">
        <title>Complete genome sequence of Corynebacterium casei LMG S-19264T (=DSM 44701T), isolated from a smear-ripened cheese.</title>
        <authorList>
            <consortium name="US DOE Joint Genome Institute (JGI-PGF)"/>
            <person name="Walter F."/>
            <person name="Albersmeier A."/>
            <person name="Kalinowski J."/>
            <person name="Ruckert C."/>
        </authorList>
    </citation>
    <scope>NUCLEOTIDE SEQUENCE</scope>
    <source>
        <strain evidence="6">JCM 30804</strain>
    </source>
</reference>
<evidence type="ECO:0000256" key="1">
    <source>
        <dbReference type="ARBA" id="ARBA00005495"/>
    </source>
</evidence>
<evidence type="ECO:0000259" key="5">
    <source>
        <dbReference type="PROSITE" id="PS51891"/>
    </source>
</evidence>
<accession>A0A917NCZ8</accession>
<dbReference type="PANTHER" id="PTHR33337">
    <property type="entry name" value="GFA DOMAIN-CONTAINING PROTEIN"/>
    <property type="match status" value="1"/>
</dbReference>
<dbReference type="RefSeq" id="WP_188921198.1">
    <property type="nucleotide sequence ID" value="NZ_BMPZ01000006.1"/>
</dbReference>
<keyword evidence="7" id="KW-1185">Reference proteome</keyword>
<protein>
    <submittedName>
        <fullName evidence="6">Aldehyde-activating protein</fullName>
    </submittedName>
</protein>
<evidence type="ECO:0000256" key="4">
    <source>
        <dbReference type="ARBA" id="ARBA00023239"/>
    </source>
</evidence>
<reference evidence="6" key="2">
    <citation type="submission" date="2020-09" db="EMBL/GenBank/DDBJ databases">
        <authorList>
            <person name="Sun Q."/>
            <person name="Ohkuma M."/>
        </authorList>
    </citation>
    <scope>NUCLEOTIDE SEQUENCE</scope>
    <source>
        <strain evidence="6">JCM 30804</strain>
    </source>
</reference>
<dbReference type="AlphaFoldDB" id="A0A917NCZ8"/>
<comment type="caution">
    <text evidence="6">The sequence shown here is derived from an EMBL/GenBank/DDBJ whole genome shotgun (WGS) entry which is preliminary data.</text>
</comment>
<dbReference type="PROSITE" id="PS51891">
    <property type="entry name" value="CENP_V_GFA"/>
    <property type="match status" value="1"/>
</dbReference>
<dbReference type="InterPro" id="IPR011057">
    <property type="entry name" value="Mss4-like_sf"/>
</dbReference>
<keyword evidence="3" id="KW-0862">Zinc</keyword>
<dbReference type="Pfam" id="PF04828">
    <property type="entry name" value="GFA"/>
    <property type="match status" value="1"/>
</dbReference>
<dbReference type="GO" id="GO:0046872">
    <property type="term" value="F:metal ion binding"/>
    <property type="evidence" value="ECO:0007669"/>
    <property type="project" value="UniProtKB-KW"/>
</dbReference>
<dbReference type="PANTHER" id="PTHR33337:SF40">
    <property type="entry name" value="CENP-V_GFA DOMAIN-CONTAINING PROTEIN-RELATED"/>
    <property type="match status" value="1"/>
</dbReference>
<dbReference type="Gene3D" id="3.90.1590.10">
    <property type="entry name" value="glutathione-dependent formaldehyde- activating enzyme (gfa)"/>
    <property type="match status" value="1"/>
</dbReference>
<evidence type="ECO:0000313" key="6">
    <source>
        <dbReference type="EMBL" id="GGI85745.1"/>
    </source>
</evidence>
<feature type="domain" description="CENP-V/GFA" evidence="5">
    <location>
        <begin position="7"/>
        <end position="120"/>
    </location>
</feature>